<proteinExistence type="predicted"/>
<name>A0AAW0GK24_9APHY</name>
<evidence type="ECO:0000313" key="2">
    <source>
        <dbReference type="Proteomes" id="UP001385951"/>
    </source>
</evidence>
<reference evidence="1 2" key="1">
    <citation type="submission" date="2022-09" db="EMBL/GenBank/DDBJ databases">
        <authorList>
            <person name="Palmer J.M."/>
        </authorList>
    </citation>
    <scope>NUCLEOTIDE SEQUENCE [LARGE SCALE GENOMIC DNA]</scope>
    <source>
        <strain evidence="1 2">DSM 7382</strain>
    </source>
</reference>
<dbReference type="EMBL" id="JASBNA010000004">
    <property type="protein sequence ID" value="KAK7692981.1"/>
    <property type="molecule type" value="Genomic_DNA"/>
</dbReference>
<evidence type="ECO:0000313" key="1">
    <source>
        <dbReference type="EMBL" id="KAK7692981.1"/>
    </source>
</evidence>
<keyword evidence="2" id="KW-1185">Reference proteome</keyword>
<organism evidence="1 2">
    <name type="scientific">Cerrena zonata</name>
    <dbReference type="NCBI Taxonomy" id="2478898"/>
    <lineage>
        <taxon>Eukaryota</taxon>
        <taxon>Fungi</taxon>
        <taxon>Dikarya</taxon>
        <taxon>Basidiomycota</taxon>
        <taxon>Agaricomycotina</taxon>
        <taxon>Agaricomycetes</taxon>
        <taxon>Polyporales</taxon>
        <taxon>Cerrenaceae</taxon>
        <taxon>Cerrena</taxon>
    </lineage>
</organism>
<protein>
    <submittedName>
        <fullName evidence="1">Uncharacterized protein</fullName>
    </submittedName>
</protein>
<accession>A0AAW0GK24</accession>
<sequence>MTSHLFPSHILAYDAVPCYTIPSRTRPYQAIRRLQHAHSQADMFTSSTVSLPLATTVFFLQKLSRVLFYRIDHERNDSSPLSPLPEITILIKTFPHFPRKPYGLPGPP</sequence>
<comment type="caution">
    <text evidence="1">The sequence shown here is derived from an EMBL/GenBank/DDBJ whole genome shotgun (WGS) entry which is preliminary data.</text>
</comment>
<dbReference type="AlphaFoldDB" id="A0AAW0GK24"/>
<gene>
    <name evidence="1" type="ORF">QCA50_004622</name>
</gene>
<dbReference type="Proteomes" id="UP001385951">
    <property type="component" value="Unassembled WGS sequence"/>
</dbReference>